<dbReference type="EMBL" id="CP077717">
    <property type="protein sequence ID" value="QXJ28957.1"/>
    <property type="molecule type" value="Genomic_DNA"/>
</dbReference>
<dbReference type="Proteomes" id="UP000694018">
    <property type="component" value="Chromosome"/>
</dbReference>
<dbReference type="AlphaFoldDB" id="A0A8F5BPA7"/>
<reference evidence="1" key="1">
    <citation type="journal article" date="2021" name="Environ. Microbiol.">
        <title>New insights into the diversity and evolution of the archaeal mobilome from three complete genomes of Saccharolobus shibatae.</title>
        <authorList>
            <person name="Medvedeva S."/>
            <person name="Brandt D."/>
            <person name="Cvirkaite-Krupovic V."/>
            <person name="Liu Y."/>
            <person name="Severinov K."/>
            <person name="Ishino S."/>
            <person name="Ishino Y."/>
            <person name="Prangishvili D."/>
            <person name="Kalinowski J."/>
            <person name="Krupovic M."/>
        </authorList>
    </citation>
    <scope>NUCLEOTIDE SEQUENCE</scope>
    <source>
        <strain evidence="1">B12</strain>
    </source>
</reference>
<accession>A0A8F5BPA7</accession>
<gene>
    <name evidence="1" type="ORF">J5U23_01826</name>
</gene>
<proteinExistence type="predicted"/>
<sequence length="137" mass="16319">MLVLRDCSCFLCCFLTGHCFSCLSILQLLCLEGVEALVNTYYNLKYALESIEEEFYHLIFKYSYSGYWVSKFHDVLVALKEVSSTKKFLSFLIYCLSLTIRKFNLLTIGLIQKLFYILYWQKLYFHFALTRHYMLCL</sequence>
<evidence type="ECO:0000313" key="1">
    <source>
        <dbReference type="EMBL" id="QXJ28957.1"/>
    </source>
</evidence>
<organism evidence="1 2">
    <name type="scientific">Saccharolobus shibatae (strain ATCC 51178 / DSM 5389 / JCM 8931 / NBRC 15437 / B12)</name>
    <name type="common">Sulfolobus shibatae</name>
    <dbReference type="NCBI Taxonomy" id="523848"/>
    <lineage>
        <taxon>Archaea</taxon>
        <taxon>Thermoproteota</taxon>
        <taxon>Thermoprotei</taxon>
        <taxon>Sulfolobales</taxon>
        <taxon>Sulfolobaceae</taxon>
        <taxon>Saccharolobus</taxon>
    </lineage>
</organism>
<name>A0A8F5BPA7_SACSH</name>
<dbReference type="KEGG" id="sshi:J5U23_01826"/>
<protein>
    <submittedName>
        <fullName evidence="1">Uncharacterized protein</fullName>
    </submittedName>
</protein>
<evidence type="ECO:0000313" key="2">
    <source>
        <dbReference type="Proteomes" id="UP000694018"/>
    </source>
</evidence>